<accession>A0A1I5VRW3</accession>
<dbReference type="Gene3D" id="1.20.910.10">
    <property type="entry name" value="Heme oxygenase-like"/>
    <property type="match status" value="1"/>
</dbReference>
<proteinExistence type="predicted"/>
<reference evidence="1 2" key="1">
    <citation type="submission" date="2016-10" db="EMBL/GenBank/DDBJ databases">
        <authorList>
            <person name="de Groot N.N."/>
        </authorList>
    </citation>
    <scope>NUCLEOTIDE SEQUENCE [LARGE SCALE GENOMIC DNA]</scope>
    <source>
        <strain evidence="1 2">DSM 19547</strain>
    </source>
</reference>
<keyword evidence="2" id="KW-1185">Reference proteome</keyword>
<dbReference type="Proteomes" id="UP000199356">
    <property type="component" value="Unassembled WGS sequence"/>
</dbReference>
<dbReference type="SUPFAM" id="SSF48613">
    <property type="entry name" value="Heme oxygenase-like"/>
    <property type="match status" value="1"/>
</dbReference>
<dbReference type="EMBL" id="FOXA01000035">
    <property type="protein sequence ID" value="SFQ10298.1"/>
    <property type="molecule type" value="Genomic_DNA"/>
</dbReference>
<evidence type="ECO:0000313" key="1">
    <source>
        <dbReference type="EMBL" id="SFQ10298.1"/>
    </source>
</evidence>
<evidence type="ECO:0000313" key="2">
    <source>
        <dbReference type="Proteomes" id="UP000199356"/>
    </source>
</evidence>
<protein>
    <recommendedName>
        <fullName evidence="3">Heme oxygenase</fullName>
    </recommendedName>
</protein>
<name>A0A1I5VRW3_9RHOB</name>
<dbReference type="InterPro" id="IPR016084">
    <property type="entry name" value="Haem_Oase-like_multi-hlx"/>
</dbReference>
<dbReference type="RefSeq" id="WP_177215285.1">
    <property type="nucleotide sequence ID" value="NZ_FOXA01000035.1"/>
</dbReference>
<dbReference type="STRING" id="441119.SAMN04488047_1356"/>
<sequence>MLFHLIKMGKSPILERRDKEDRISSTRTLRHRLREETSDAHQRVDDLFSTLNLRTVAGLTRFARANHAALEAIQCRPGAGAEKAKALRLEMVVALERDLEALGAQPRATGQGRDYDATAVLYILLGSRAGTRLLHRQWSEATDPRVAAAGSYLGSASRSDDWRDLRLDLARRPAQGREADAAVSDAVALFDLFGAHFRAALSTPEHQHVRRIPANR</sequence>
<organism evidence="1 2">
    <name type="scientific">Tranquillimonas alkanivorans</name>
    <dbReference type="NCBI Taxonomy" id="441119"/>
    <lineage>
        <taxon>Bacteria</taxon>
        <taxon>Pseudomonadati</taxon>
        <taxon>Pseudomonadota</taxon>
        <taxon>Alphaproteobacteria</taxon>
        <taxon>Rhodobacterales</taxon>
        <taxon>Roseobacteraceae</taxon>
        <taxon>Tranquillimonas</taxon>
    </lineage>
</organism>
<gene>
    <name evidence="1" type="ORF">SAMN04488047_1356</name>
</gene>
<evidence type="ECO:0008006" key="3">
    <source>
        <dbReference type="Google" id="ProtNLM"/>
    </source>
</evidence>
<dbReference type="AlphaFoldDB" id="A0A1I5VRW3"/>